<keyword evidence="5" id="KW-1185">Reference proteome</keyword>
<protein>
    <submittedName>
        <fullName evidence="4">Ferritin-like domain-containing protein</fullName>
    </submittedName>
</protein>
<dbReference type="InterPro" id="IPR012347">
    <property type="entry name" value="Ferritin-like"/>
</dbReference>
<reference evidence="4 5" key="1">
    <citation type="submission" date="2022-04" db="EMBL/GenBank/DDBJ databases">
        <title>Gracilibacillus sp. isolated from saltern.</title>
        <authorList>
            <person name="Won M."/>
            <person name="Lee C.-M."/>
            <person name="Woen H.-Y."/>
            <person name="Kwon S.-W."/>
        </authorList>
    </citation>
    <scope>NUCLEOTIDE SEQUENCE [LARGE SCALE GENOMIC DNA]</scope>
    <source>
        <strain evidence="4 5">SSPM10-3</strain>
    </source>
</reference>
<evidence type="ECO:0000256" key="1">
    <source>
        <dbReference type="ARBA" id="ARBA00022434"/>
    </source>
</evidence>
<organism evidence="4 5">
    <name type="scientific">Gracilibacillus salinarum</name>
    <dbReference type="NCBI Taxonomy" id="2932255"/>
    <lineage>
        <taxon>Bacteria</taxon>
        <taxon>Bacillati</taxon>
        <taxon>Bacillota</taxon>
        <taxon>Bacilli</taxon>
        <taxon>Bacillales</taxon>
        <taxon>Bacillaceae</taxon>
        <taxon>Gracilibacillus</taxon>
    </lineage>
</organism>
<dbReference type="SUPFAM" id="SSF47240">
    <property type="entry name" value="Ferritin-like"/>
    <property type="match status" value="1"/>
</dbReference>
<dbReference type="EMBL" id="CP095071">
    <property type="protein sequence ID" value="UOQ86610.1"/>
    <property type="molecule type" value="Genomic_DNA"/>
</dbReference>
<dbReference type="Gene3D" id="1.20.1260.10">
    <property type="match status" value="1"/>
</dbReference>
<evidence type="ECO:0000259" key="3">
    <source>
        <dbReference type="PROSITE" id="PS50905"/>
    </source>
</evidence>
<feature type="domain" description="Ferritin-like diiron" evidence="3">
    <location>
        <begin position="16"/>
        <end position="159"/>
    </location>
</feature>
<evidence type="ECO:0000313" key="5">
    <source>
        <dbReference type="Proteomes" id="UP000831537"/>
    </source>
</evidence>
<dbReference type="Proteomes" id="UP000831537">
    <property type="component" value="Chromosome"/>
</dbReference>
<proteinExistence type="predicted"/>
<evidence type="ECO:0000256" key="2">
    <source>
        <dbReference type="ARBA" id="ARBA00023004"/>
    </source>
</evidence>
<dbReference type="Pfam" id="PF00210">
    <property type="entry name" value="Ferritin"/>
    <property type="match status" value="1"/>
</dbReference>
<evidence type="ECO:0000313" key="4">
    <source>
        <dbReference type="EMBL" id="UOQ86610.1"/>
    </source>
</evidence>
<accession>A0ABY4GR44</accession>
<keyword evidence="1" id="KW-0409">Iron storage</keyword>
<dbReference type="RefSeq" id="WP_244746975.1">
    <property type="nucleotide sequence ID" value="NZ_CP095071.1"/>
</dbReference>
<dbReference type="InterPro" id="IPR009078">
    <property type="entry name" value="Ferritin-like_SF"/>
</dbReference>
<gene>
    <name evidence="4" type="ORF">MUN87_06900</name>
</gene>
<dbReference type="InterPro" id="IPR008331">
    <property type="entry name" value="Ferritin_DPS_dom"/>
</dbReference>
<dbReference type="CDD" id="cd00657">
    <property type="entry name" value="Ferritin_like"/>
    <property type="match status" value="1"/>
</dbReference>
<dbReference type="PROSITE" id="PS50905">
    <property type="entry name" value="FERRITIN_LIKE"/>
    <property type="match status" value="1"/>
</dbReference>
<dbReference type="PANTHER" id="PTHR30295:SF0">
    <property type="entry name" value="BACTERIOFERRITIN"/>
    <property type="match status" value="1"/>
</dbReference>
<dbReference type="InterPro" id="IPR009040">
    <property type="entry name" value="Ferritin-like_diiron"/>
</dbReference>
<dbReference type="PANTHER" id="PTHR30295">
    <property type="entry name" value="BACTERIOFERRITIN"/>
    <property type="match status" value="1"/>
</dbReference>
<keyword evidence="2" id="KW-0408">Iron</keyword>
<name>A0ABY4GR44_9BACI</name>
<sequence length="159" mass="18264">MAKIQEIRSELRSKDQDKLEKLIEGLNVDLANEYAATIMYTYHASVVSGLYRSLLKPFFEDEINDEMGHALYLSNKIKTLGGTPTTTPAKVEQHTKVEDMLEATFKAEKETIERYETRKQQAEELGLTELSIQLDDMIADETKHKEETQRLLADTSFFK</sequence>